<dbReference type="AlphaFoldDB" id="A0A0D2MKN4"/>
<gene>
    <name evidence="1" type="ORF">MNEG_12497</name>
</gene>
<dbReference type="RefSeq" id="XP_013894485.1">
    <property type="nucleotide sequence ID" value="XM_014039031.1"/>
</dbReference>
<dbReference type="Proteomes" id="UP000054498">
    <property type="component" value="Unassembled WGS sequence"/>
</dbReference>
<dbReference type="KEGG" id="mng:MNEG_12497"/>
<keyword evidence="2" id="KW-1185">Reference proteome</keyword>
<sequence>MAASGQEPSDGRKVLQEGAARILMKGNEVFYNEAQVRGSGGGRRCTTALRVLTARCERRCAIRT</sequence>
<reference evidence="1 2" key="1">
    <citation type="journal article" date="2013" name="BMC Genomics">
        <title>Reconstruction of the lipid metabolism for the microalga Monoraphidium neglectum from its genome sequence reveals characteristics suitable for biofuel production.</title>
        <authorList>
            <person name="Bogen C."/>
            <person name="Al-Dilaimi A."/>
            <person name="Albersmeier A."/>
            <person name="Wichmann J."/>
            <person name="Grundmann M."/>
            <person name="Rupp O."/>
            <person name="Lauersen K.J."/>
            <person name="Blifernez-Klassen O."/>
            <person name="Kalinowski J."/>
            <person name="Goesmann A."/>
            <person name="Mussgnug J.H."/>
            <person name="Kruse O."/>
        </authorList>
    </citation>
    <scope>NUCLEOTIDE SEQUENCE [LARGE SCALE GENOMIC DNA]</scope>
    <source>
        <strain evidence="1 2">SAG 48.87</strain>
    </source>
</reference>
<accession>A0A0D2MKN4</accession>
<organism evidence="1 2">
    <name type="scientific">Monoraphidium neglectum</name>
    <dbReference type="NCBI Taxonomy" id="145388"/>
    <lineage>
        <taxon>Eukaryota</taxon>
        <taxon>Viridiplantae</taxon>
        <taxon>Chlorophyta</taxon>
        <taxon>core chlorophytes</taxon>
        <taxon>Chlorophyceae</taxon>
        <taxon>CS clade</taxon>
        <taxon>Sphaeropleales</taxon>
        <taxon>Selenastraceae</taxon>
        <taxon>Monoraphidium</taxon>
    </lineage>
</organism>
<protein>
    <submittedName>
        <fullName evidence="1">Uncharacterized protein</fullName>
    </submittedName>
</protein>
<name>A0A0D2MKN4_9CHLO</name>
<evidence type="ECO:0000313" key="2">
    <source>
        <dbReference type="Proteomes" id="UP000054498"/>
    </source>
</evidence>
<dbReference type="OrthoDB" id="6349953at2759"/>
<proteinExistence type="predicted"/>
<evidence type="ECO:0000313" key="1">
    <source>
        <dbReference type="EMBL" id="KIY95465.1"/>
    </source>
</evidence>
<dbReference type="GeneID" id="25729865"/>
<dbReference type="EMBL" id="KK103494">
    <property type="protein sequence ID" value="KIY95465.1"/>
    <property type="molecule type" value="Genomic_DNA"/>
</dbReference>